<evidence type="ECO:0000256" key="1">
    <source>
        <dbReference type="SAM" id="MobiDB-lite"/>
    </source>
</evidence>
<dbReference type="KEGG" id="tng:GSTEN00001625G001"/>
<dbReference type="GO" id="GO:0007219">
    <property type="term" value="P:Notch signaling pathway"/>
    <property type="evidence" value="ECO:0007669"/>
    <property type="project" value="TreeGrafter"/>
</dbReference>
<dbReference type="PANTHER" id="PTHR10202">
    <property type="entry name" value="PRESENILIN"/>
    <property type="match status" value="1"/>
</dbReference>
<dbReference type="EMBL" id="CAAE01004458">
    <property type="protein sequence ID" value="CAF88351.1"/>
    <property type="molecule type" value="Genomic_DNA"/>
</dbReference>
<gene>
    <name evidence="2" type="ORF">GSTENG00001625001</name>
</gene>
<dbReference type="GO" id="GO:0070765">
    <property type="term" value="C:gamma-secretase complex"/>
    <property type="evidence" value="ECO:0007669"/>
    <property type="project" value="TreeGrafter"/>
</dbReference>
<dbReference type="Pfam" id="PF01080">
    <property type="entry name" value="Presenilin"/>
    <property type="match status" value="1"/>
</dbReference>
<dbReference type="OrthoDB" id="20287at2759"/>
<dbReference type="GO" id="GO:0034205">
    <property type="term" value="P:amyloid-beta formation"/>
    <property type="evidence" value="ECO:0007669"/>
    <property type="project" value="TreeGrafter"/>
</dbReference>
<dbReference type="InterPro" id="IPR001108">
    <property type="entry name" value="Peptidase_A22A"/>
</dbReference>
<sequence>EEGTPTEGTLREEGPRPLPEAELEEDPQVCVCVCVCVCVRAGGVKLGLGDFIFYSVLVGKAAATGGDWNTTLACFVAILIVSVCVCVPGGGVSCLTCPPVPGSVSHAAAVGHLQEGSASPAHLHHFGLVFYFSTDFLVQPFMDHLAAHQFYI</sequence>
<evidence type="ECO:0000313" key="2">
    <source>
        <dbReference type="EMBL" id="CAF88351.1"/>
    </source>
</evidence>
<dbReference type="GO" id="GO:0016485">
    <property type="term" value="P:protein processing"/>
    <property type="evidence" value="ECO:0007669"/>
    <property type="project" value="InterPro"/>
</dbReference>
<dbReference type="AlphaFoldDB" id="Q4TFI1"/>
<dbReference type="GO" id="GO:0055074">
    <property type="term" value="P:calcium ion homeostasis"/>
    <property type="evidence" value="ECO:0007669"/>
    <property type="project" value="TreeGrafter"/>
</dbReference>
<feature type="non-terminal residue" evidence="2">
    <location>
        <position position="1"/>
    </location>
</feature>
<reference evidence="2" key="2">
    <citation type="submission" date="2004-02" db="EMBL/GenBank/DDBJ databases">
        <authorList>
            <consortium name="Genoscope"/>
            <consortium name="Whitehead Institute Centre for Genome Research"/>
        </authorList>
    </citation>
    <scope>NUCLEOTIDE SEQUENCE</scope>
</reference>
<dbReference type="PANTHER" id="PTHR10202:SF13">
    <property type="entry name" value="PRESENILIN HOMOLOG"/>
    <property type="match status" value="1"/>
</dbReference>
<organism evidence="2">
    <name type="scientific">Tetraodon nigroviridis</name>
    <name type="common">Spotted green pufferfish</name>
    <name type="synonym">Chelonodon nigroviridis</name>
    <dbReference type="NCBI Taxonomy" id="99883"/>
    <lineage>
        <taxon>Eukaryota</taxon>
        <taxon>Metazoa</taxon>
        <taxon>Chordata</taxon>
        <taxon>Craniata</taxon>
        <taxon>Vertebrata</taxon>
        <taxon>Euteleostomi</taxon>
        <taxon>Actinopterygii</taxon>
        <taxon>Neopterygii</taxon>
        <taxon>Teleostei</taxon>
        <taxon>Neoteleostei</taxon>
        <taxon>Acanthomorphata</taxon>
        <taxon>Eupercaria</taxon>
        <taxon>Tetraodontiformes</taxon>
        <taxon>Tetradontoidea</taxon>
        <taxon>Tetraodontidae</taxon>
        <taxon>Tetraodon</taxon>
    </lineage>
</organism>
<dbReference type="MEROPS" id="A22.009"/>
<dbReference type="InterPro" id="IPR042524">
    <property type="entry name" value="Presenilin_C"/>
</dbReference>
<dbReference type="GO" id="GO:0006509">
    <property type="term" value="P:membrane protein ectodomain proteolysis"/>
    <property type="evidence" value="ECO:0007669"/>
    <property type="project" value="TreeGrafter"/>
</dbReference>
<proteinExistence type="predicted"/>
<reference evidence="2" key="1">
    <citation type="journal article" date="2004" name="Nature">
        <title>Genome duplication in the teleost fish Tetraodon nigroviridis reveals the early vertebrate proto-karyotype.</title>
        <authorList>
            <person name="Jaillon O."/>
            <person name="Aury J.-M."/>
            <person name="Brunet F."/>
            <person name="Petit J.-L."/>
            <person name="Stange-Thomann N."/>
            <person name="Mauceli E."/>
            <person name="Bouneau L."/>
            <person name="Fischer C."/>
            <person name="Ozouf-Costaz C."/>
            <person name="Bernot A."/>
            <person name="Nicaud S."/>
            <person name="Jaffe D."/>
            <person name="Fisher S."/>
            <person name="Lutfalla G."/>
            <person name="Dossat C."/>
            <person name="Segurens B."/>
            <person name="Dasilva C."/>
            <person name="Salanoubat M."/>
            <person name="Levy M."/>
            <person name="Boudet N."/>
            <person name="Castellano S."/>
            <person name="Anthouard V."/>
            <person name="Jubin C."/>
            <person name="Castelli V."/>
            <person name="Katinka M."/>
            <person name="Vacherie B."/>
            <person name="Biemont C."/>
            <person name="Skalli Z."/>
            <person name="Cattolico L."/>
            <person name="Poulain J."/>
            <person name="De Berardinis V."/>
            <person name="Cruaud C."/>
            <person name="Duprat S."/>
            <person name="Brottier P."/>
            <person name="Coutanceau J.-P."/>
            <person name="Gouzy J."/>
            <person name="Parra G."/>
            <person name="Lardier G."/>
            <person name="Chapple C."/>
            <person name="McKernan K.J."/>
            <person name="McEwan P."/>
            <person name="Bosak S."/>
            <person name="Kellis M."/>
            <person name="Volff J.-N."/>
            <person name="Guigo R."/>
            <person name="Zody M.C."/>
            <person name="Mesirov J."/>
            <person name="Lindblad-Toh K."/>
            <person name="Birren B."/>
            <person name="Nusbaum C."/>
            <person name="Kahn D."/>
            <person name="Robinson-Rechavi M."/>
            <person name="Laudet V."/>
            <person name="Schachter V."/>
            <person name="Quetier F."/>
            <person name="Saurin W."/>
            <person name="Scarpelli C."/>
            <person name="Wincker P."/>
            <person name="Lander E.S."/>
            <person name="Weissenbach J."/>
            <person name="Roest Crollius H."/>
        </authorList>
    </citation>
    <scope>NUCLEOTIDE SEQUENCE [LARGE SCALE GENOMIC DNA]</scope>
</reference>
<feature type="region of interest" description="Disordered" evidence="1">
    <location>
        <begin position="1"/>
        <end position="20"/>
    </location>
</feature>
<accession>Q4TFI1</accession>
<dbReference type="Gene3D" id="1.10.472.100">
    <property type="entry name" value="Presenilin"/>
    <property type="match status" value="1"/>
</dbReference>
<name>Q4TFI1_TETNG</name>
<dbReference type="GO" id="GO:0042500">
    <property type="term" value="F:aspartic endopeptidase activity, intramembrane cleaving"/>
    <property type="evidence" value="ECO:0007669"/>
    <property type="project" value="InterPro"/>
</dbReference>
<protein>
    <submittedName>
        <fullName evidence="2">Chromosome undetermined SCAF4458, whole genome shotgun sequence</fullName>
    </submittedName>
</protein>